<dbReference type="EMBL" id="KK112150">
    <property type="protein sequence ID" value="KFM56860.1"/>
    <property type="molecule type" value="Genomic_DNA"/>
</dbReference>
<feature type="region of interest" description="Disordered" evidence="1">
    <location>
        <begin position="1"/>
        <end position="20"/>
    </location>
</feature>
<feature type="compositionally biased region" description="Low complexity" evidence="1">
    <location>
        <begin position="90"/>
        <end position="109"/>
    </location>
</feature>
<evidence type="ECO:0000313" key="2">
    <source>
        <dbReference type="EMBL" id="KFM56860.1"/>
    </source>
</evidence>
<dbReference type="AlphaFoldDB" id="A0A087SVH1"/>
<feature type="compositionally biased region" description="Basic and acidic residues" evidence="1">
    <location>
        <begin position="112"/>
        <end position="127"/>
    </location>
</feature>
<feature type="non-terminal residue" evidence="2">
    <location>
        <position position="195"/>
    </location>
</feature>
<evidence type="ECO:0000313" key="3">
    <source>
        <dbReference type="Proteomes" id="UP000054359"/>
    </source>
</evidence>
<feature type="compositionally biased region" description="Low complexity" evidence="1">
    <location>
        <begin position="147"/>
        <end position="161"/>
    </location>
</feature>
<accession>A0A087SVH1</accession>
<reference evidence="2 3" key="1">
    <citation type="submission" date="2013-11" db="EMBL/GenBank/DDBJ databases">
        <title>Genome sequencing of Stegodyphus mimosarum.</title>
        <authorList>
            <person name="Bechsgaard J."/>
        </authorList>
    </citation>
    <scope>NUCLEOTIDE SEQUENCE [LARGE SCALE GENOMIC DNA]</scope>
</reference>
<dbReference type="Proteomes" id="UP000054359">
    <property type="component" value="Unassembled WGS sequence"/>
</dbReference>
<keyword evidence="3" id="KW-1185">Reference proteome</keyword>
<name>A0A087SVH1_STEMI</name>
<sequence>MINQEDNRSKTKFQAPNQNAVNSVHPLLLDNTMPPMIRDNAGHIRRDVGTPVSCARVTTELGVSVASAVHSASTTSVKRAESLHRKGECTNGPVPAGNGTPNGTGTSSSVKSTRDGYREKALEEIRNSLKPYATSDPHGGEGIYDFSSASSSASESSGSQATNNWSTVLPSLNGLNQNLAVQQAFQQLISMGHSE</sequence>
<protein>
    <submittedName>
        <fullName evidence="2">Uncharacterized protein</fullName>
    </submittedName>
</protein>
<gene>
    <name evidence="2" type="ORF">X975_07946</name>
</gene>
<feature type="region of interest" description="Disordered" evidence="1">
    <location>
        <begin position="71"/>
        <end position="162"/>
    </location>
</feature>
<organism evidence="2 3">
    <name type="scientific">Stegodyphus mimosarum</name>
    <name type="common">African social velvet spider</name>
    <dbReference type="NCBI Taxonomy" id="407821"/>
    <lineage>
        <taxon>Eukaryota</taxon>
        <taxon>Metazoa</taxon>
        <taxon>Ecdysozoa</taxon>
        <taxon>Arthropoda</taxon>
        <taxon>Chelicerata</taxon>
        <taxon>Arachnida</taxon>
        <taxon>Araneae</taxon>
        <taxon>Araneomorphae</taxon>
        <taxon>Entelegynae</taxon>
        <taxon>Eresoidea</taxon>
        <taxon>Eresidae</taxon>
        <taxon>Stegodyphus</taxon>
    </lineage>
</organism>
<evidence type="ECO:0000256" key="1">
    <source>
        <dbReference type="SAM" id="MobiDB-lite"/>
    </source>
</evidence>
<feature type="compositionally biased region" description="Basic and acidic residues" evidence="1">
    <location>
        <begin position="78"/>
        <end position="88"/>
    </location>
</feature>
<proteinExistence type="predicted"/>